<feature type="transmembrane region" description="Helical" evidence="6">
    <location>
        <begin position="26"/>
        <end position="45"/>
    </location>
</feature>
<feature type="transmembrane region" description="Helical" evidence="6">
    <location>
        <begin position="290"/>
        <end position="310"/>
    </location>
</feature>
<comment type="subcellular location">
    <subcellularLocation>
        <location evidence="1">Cell membrane</location>
        <topology evidence="1">Multi-pass membrane protein</topology>
    </subcellularLocation>
</comment>
<feature type="domain" description="GGDEF" evidence="8">
    <location>
        <begin position="347"/>
        <end position="479"/>
    </location>
</feature>
<dbReference type="PANTHER" id="PTHR33121:SF70">
    <property type="entry name" value="SIGNALING PROTEIN YKOW"/>
    <property type="match status" value="1"/>
</dbReference>
<dbReference type="GO" id="GO:0005886">
    <property type="term" value="C:plasma membrane"/>
    <property type="evidence" value="ECO:0007669"/>
    <property type="project" value="UniProtKB-SubCell"/>
</dbReference>
<keyword evidence="10" id="KW-1185">Reference proteome</keyword>
<feature type="domain" description="EAL" evidence="7">
    <location>
        <begin position="488"/>
        <end position="743"/>
    </location>
</feature>
<dbReference type="Pfam" id="PF00990">
    <property type="entry name" value="GGDEF"/>
    <property type="match status" value="1"/>
</dbReference>
<name>B0N4S5_9FIRM</name>
<evidence type="ECO:0000256" key="6">
    <source>
        <dbReference type="SAM" id="Phobius"/>
    </source>
</evidence>
<dbReference type="InterPro" id="IPR043128">
    <property type="entry name" value="Rev_trsase/Diguanyl_cyclase"/>
</dbReference>
<protein>
    <submittedName>
        <fullName evidence="9">Cyclic diguanylate phosphodiesterase (EAL) domain protein</fullName>
    </submittedName>
</protein>
<dbReference type="Pfam" id="PF00563">
    <property type="entry name" value="EAL"/>
    <property type="match status" value="1"/>
</dbReference>
<dbReference type="InterPro" id="IPR000160">
    <property type="entry name" value="GGDEF_dom"/>
</dbReference>
<dbReference type="PROSITE" id="PS50883">
    <property type="entry name" value="EAL"/>
    <property type="match status" value="1"/>
</dbReference>
<keyword evidence="3 6" id="KW-0812">Transmembrane</keyword>
<dbReference type="CDD" id="cd12914">
    <property type="entry name" value="PDC1_DGC_like"/>
    <property type="match status" value="1"/>
</dbReference>
<evidence type="ECO:0000313" key="10">
    <source>
        <dbReference type="Proteomes" id="UP000005798"/>
    </source>
</evidence>
<gene>
    <name evidence="9" type="ORF">CLORAM_01626</name>
</gene>
<evidence type="ECO:0000259" key="7">
    <source>
        <dbReference type="PROSITE" id="PS50883"/>
    </source>
</evidence>
<reference evidence="9" key="2">
    <citation type="submission" date="2014-06" db="EMBL/GenBank/DDBJ databases">
        <title>Draft genome sequence of Clostridium ramosum(DSM 1402).</title>
        <authorList>
            <person name="Sudarsanam P."/>
            <person name="Ley R."/>
            <person name="Guruge J."/>
            <person name="Turnbaugh P.J."/>
            <person name="Mahowald M."/>
            <person name="Liep D."/>
            <person name="Gordon J."/>
        </authorList>
    </citation>
    <scope>NUCLEOTIDE SEQUENCE</scope>
    <source>
        <strain evidence="9">DSM 1402</strain>
    </source>
</reference>
<evidence type="ECO:0000256" key="3">
    <source>
        <dbReference type="ARBA" id="ARBA00022692"/>
    </source>
</evidence>
<dbReference type="SUPFAM" id="SSF103190">
    <property type="entry name" value="Sensory domain-like"/>
    <property type="match status" value="1"/>
</dbReference>
<accession>B0N4S5</accession>
<keyword evidence="5 6" id="KW-0472">Membrane</keyword>
<dbReference type="Proteomes" id="UP000005798">
    <property type="component" value="Unassembled WGS sequence"/>
</dbReference>
<dbReference type="Pfam" id="PF02743">
    <property type="entry name" value="dCache_1"/>
    <property type="match status" value="1"/>
</dbReference>
<dbReference type="InterPro" id="IPR035919">
    <property type="entry name" value="EAL_sf"/>
</dbReference>
<dbReference type="Gene3D" id="3.30.70.270">
    <property type="match status" value="1"/>
</dbReference>
<dbReference type="InterPro" id="IPR033479">
    <property type="entry name" value="dCache_1"/>
</dbReference>
<keyword evidence="2" id="KW-1003">Cell membrane</keyword>
<dbReference type="InterPro" id="IPR029787">
    <property type="entry name" value="Nucleotide_cyclase"/>
</dbReference>
<dbReference type="SUPFAM" id="SSF141868">
    <property type="entry name" value="EAL domain-like"/>
    <property type="match status" value="1"/>
</dbReference>
<dbReference type="HOGENOM" id="CLU_000445_70_44_9"/>
<dbReference type="EMBL" id="ABFX02000005">
    <property type="protein sequence ID" value="EDS18677.1"/>
    <property type="molecule type" value="Genomic_DNA"/>
</dbReference>
<dbReference type="CDD" id="cd12912">
    <property type="entry name" value="PDC2_MCP_like"/>
    <property type="match status" value="1"/>
</dbReference>
<dbReference type="eggNOG" id="COG2199">
    <property type="taxonomic scope" value="Bacteria"/>
</dbReference>
<dbReference type="PANTHER" id="PTHR33121">
    <property type="entry name" value="CYCLIC DI-GMP PHOSPHODIESTERASE PDEF"/>
    <property type="match status" value="1"/>
</dbReference>
<sequence>MLFFIELAIIEERVVKIMRSSIMKKSIIVAIILLILFGTLATLYINNLSDNLYSETDEYLNDLTNQTAKAIKNRINENLTQLTTISLIIQQDGILQEPLLDYLNQLAQRDGVKRFGIADLQGNVVTSDHQTFNISDRDYFKDSLNGKTVTSKSITDYTDGEAINVYSVPIYKHNEVSGVLFATFYTDKLSSILSSATYNNVGYAFIFNENGDVVLSNKKTDDFNNIESLNGIDLNDIDINGKGIINFRDENNTLNYLIYANIEGNDWLVASVFPKEAVTGKFQNFIQTAYLTWLIIGVGSAVVVAYFYFIQGKNKLQITKLAYEDEITGHYNYYRFIEYCQNINHLSKYVLVNCDVKGFKWFNEIYGEEIANRLLKQIIICIDTQCQNEEFCCRQSADHFVILLDSDDFEQIKNRLFVLANYIRGEFAKEYNTSPYYFHFGVYKILEDDVDINLAFKKTQYTSNDLKRLSKDDVSFYQEEVFQKELYALQIEKEFQDSLKANHFKAYIQPKVNLQTGKVCSGEILTRWHHPEYNIISPGDFIPVYEKNGMLEALDFHIFKKALEQIDYWNKYYGIKISISVNVSRTYIFNEGYVDKLIHLVKACNVNPEQVEIEITETTALNHKEELIKILNQLKSYHFKVALDDFGSGYSSLNILKDLPIDVVKIDQEFFRTNDYTHTRSHIIIEEIIQLCHKLNLEVVAEGVETIEQKEFLEAHDCDYIQGYYYYRPMLLKEFEALFVLENINK</sequence>
<dbReference type="InterPro" id="IPR001633">
    <property type="entry name" value="EAL_dom"/>
</dbReference>
<dbReference type="CDD" id="cd01948">
    <property type="entry name" value="EAL"/>
    <property type="match status" value="1"/>
</dbReference>
<keyword evidence="4 6" id="KW-1133">Transmembrane helix</keyword>
<evidence type="ECO:0000256" key="1">
    <source>
        <dbReference type="ARBA" id="ARBA00004651"/>
    </source>
</evidence>
<evidence type="ECO:0000256" key="5">
    <source>
        <dbReference type="ARBA" id="ARBA00023136"/>
    </source>
</evidence>
<dbReference type="InterPro" id="IPR050706">
    <property type="entry name" value="Cyclic-di-GMP_PDE-like"/>
</dbReference>
<dbReference type="PROSITE" id="PS50887">
    <property type="entry name" value="GGDEF"/>
    <property type="match status" value="1"/>
</dbReference>
<evidence type="ECO:0000256" key="2">
    <source>
        <dbReference type="ARBA" id="ARBA00022475"/>
    </source>
</evidence>
<dbReference type="SMART" id="SM00052">
    <property type="entry name" value="EAL"/>
    <property type="match status" value="1"/>
</dbReference>
<dbReference type="Gene3D" id="3.30.450.20">
    <property type="entry name" value="PAS domain"/>
    <property type="match status" value="2"/>
</dbReference>
<comment type="caution">
    <text evidence="9">The sequence shown here is derived from an EMBL/GenBank/DDBJ whole genome shotgun (WGS) entry which is preliminary data.</text>
</comment>
<reference evidence="9" key="1">
    <citation type="submission" date="2007-11" db="EMBL/GenBank/DDBJ databases">
        <authorList>
            <person name="Fulton L."/>
            <person name="Clifton S."/>
            <person name="Fulton B."/>
            <person name="Xu J."/>
            <person name="Minx P."/>
            <person name="Pepin K.H."/>
            <person name="Johnson M."/>
            <person name="Thiruvilangam P."/>
            <person name="Bhonagiri V."/>
            <person name="Nash W.E."/>
            <person name="Mardis E.R."/>
            <person name="Wilson R.K."/>
        </authorList>
    </citation>
    <scope>NUCLEOTIDE SEQUENCE [LARGE SCALE GENOMIC DNA]</scope>
    <source>
        <strain evidence="9">DSM 1402</strain>
    </source>
</reference>
<evidence type="ECO:0000256" key="4">
    <source>
        <dbReference type="ARBA" id="ARBA00022989"/>
    </source>
</evidence>
<dbReference type="SUPFAM" id="SSF55073">
    <property type="entry name" value="Nucleotide cyclase"/>
    <property type="match status" value="1"/>
</dbReference>
<evidence type="ECO:0000313" key="9">
    <source>
        <dbReference type="EMBL" id="EDS18677.1"/>
    </source>
</evidence>
<dbReference type="AlphaFoldDB" id="B0N4S5"/>
<dbReference type="eggNOG" id="COG2200">
    <property type="taxonomic scope" value="Bacteria"/>
</dbReference>
<evidence type="ECO:0000259" key="8">
    <source>
        <dbReference type="PROSITE" id="PS50887"/>
    </source>
</evidence>
<dbReference type="Gene3D" id="3.20.20.450">
    <property type="entry name" value="EAL domain"/>
    <property type="match status" value="1"/>
</dbReference>
<proteinExistence type="predicted"/>
<dbReference type="SMART" id="SM00267">
    <property type="entry name" value="GGDEF"/>
    <property type="match status" value="1"/>
</dbReference>
<dbReference type="GO" id="GO:0071111">
    <property type="term" value="F:cyclic-guanylate-specific phosphodiesterase activity"/>
    <property type="evidence" value="ECO:0007669"/>
    <property type="project" value="InterPro"/>
</dbReference>
<organism evidence="9 10">
    <name type="scientific">Thomasclavelia ramosa DSM 1402</name>
    <dbReference type="NCBI Taxonomy" id="445974"/>
    <lineage>
        <taxon>Bacteria</taxon>
        <taxon>Bacillati</taxon>
        <taxon>Bacillota</taxon>
        <taxon>Erysipelotrichia</taxon>
        <taxon>Erysipelotrichales</taxon>
        <taxon>Coprobacillaceae</taxon>
        <taxon>Thomasclavelia</taxon>
    </lineage>
</organism>
<dbReference type="InterPro" id="IPR029151">
    <property type="entry name" value="Sensor-like_sf"/>
</dbReference>